<dbReference type="InterPro" id="IPR013767">
    <property type="entry name" value="PAS_fold"/>
</dbReference>
<keyword evidence="1" id="KW-0547">Nucleotide-binding</keyword>
<evidence type="ECO:0000259" key="6">
    <source>
        <dbReference type="PROSITE" id="PS50045"/>
    </source>
</evidence>
<gene>
    <name evidence="8" type="ORF">EKG37_13725</name>
</gene>
<dbReference type="SUPFAM" id="SSF159800">
    <property type="entry name" value="PrpR receptor domain-like"/>
    <property type="match status" value="1"/>
</dbReference>
<dbReference type="Gene3D" id="1.10.10.60">
    <property type="entry name" value="Homeodomain-like"/>
    <property type="match status" value="1"/>
</dbReference>
<dbReference type="Gene3D" id="3.40.50.2300">
    <property type="match status" value="1"/>
</dbReference>
<comment type="caution">
    <text evidence="8">The sequence shown here is derived from an EMBL/GenBank/DDBJ whole genome shotgun (WGS) entry which is preliminary data.</text>
</comment>
<organism evidence="8 9">
    <name type="scientific">Bacillus yapensis</name>
    <dbReference type="NCBI Taxonomy" id="2492960"/>
    <lineage>
        <taxon>Bacteria</taxon>
        <taxon>Bacillati</taxon>
        <taxon>Bacillota</taxon>
        <taxon>Bacilli</taxon>
        <taxon>Bacillales</taxon>
        <taxon>Bacillaceae</taxon>
        <taxon>Bacillus</taxon>
    </lineage>
</organism>
<dbReference type="Gene3D" id="3.40.50.10660">
    <property type="entry name" value="PrpR receptor domain-like"/>
    <property type="match status" value="1"/>
</dbReference>
<dbReference type="InterPro" id="IPR025943">
    <property type="entry name" value="Sigma_54_int_dom_ATP-bd_2"/>
</dbReference>
<keyword evidence="4" id="KW-0238">DNA-binding</keyword>
<dbReference type="GO" id="GO:0006355">
    <property type="term" value="P:regulation of DNA-templated transcription"/>
    <property type="evidence" value="ECO:0007669"/>
    <property type="project" value="InterPro"/>
</dbReference>
<dbReference type="Pfam" id="PF00158">
    <property type="entry name" value="Sigma54_activat"/>
    <property type="match status" value="1"/>
</dbReference>
<dbReference type="GO" id="GO:0043565">
    <property type="term" value="F:sequence-specific DNA binding"/>
    <property type="evidence" value="ECO:0007669"/>
    <property type="project" value="InterPro"/>
</dbReference>
<dbReference type="PROSITE" id="PS50112">
    <property type="entry name" value="PAS"/>
    <property type="match status" value="1"/>
</dbReference>
<dbReference type="InterPro" id="IPR002197">
    <property type="entry name" value="HTH_Fis"/>
</dbReference>
<dbReference type="SUPFAM" id="SSF46689">
    <property type="entry name" value="Homeodomain-like"/>
    <property type="match status" value="1"/>
</dbReference>
<keyword evidence="2" id="KW-0067">ATP-binding</keyword>
<evidence type="ECO:0000256" key="1">
    <source>
        <dbReference type="ARBA" id="ARBA00022741"/>
    </source>
</evidence>
<dbReference type="InterPro" id="IPR002078">
    <property type="entry name" value="Sigma_54_int"/>
</dbReference>
<dbReference type="InterPro" id="IPR010524">
    <property type="entry name" value="Sig_transdc_resp-reg_PrpR_N"/>
</dbReference>
<evidence type="ECO:0000256" key="2">
    <source>
        <dbReference type="ARBA" id="ARBA00022840"/>
    </source>
</evidence>
<evidence type="ECO:0000259" key="7">
    <source>
        <dbReference type="PROSITE" id="PS50112"/>
    </source>
</evidence>
<dbReference type="SUPFAM" id="SSF55785">
    <property type="entry name" value="PYP-like sensor domain (PAS domain)"/>
    <property type="match status" value="1"/>
</dbReference>
<dbReference type="Gene3D" id="1.10.8.60">
    <property type="match status" value="1"/>
</dbReference>
<keyword evidence="5" id="KW-0804">Transcription</keyword>
<dbReference type="GO" id="GO:0005524">
    <property type="term" value="F:ATP binding"/>
    <property type="evidence" value="ECO:0007669"/>
    <property type="project" value="UniProtKB-KW"/>
</dbReference>
<dbReference type="CDD" id="cd00130">
    <property type="entry name" value="PAS"/>
    <property type="match status" value="1"/>
</dbReference>
<dbReference type="Pfam" id="PF06506">
    <property type="entry name" value="PrpR_N"/>
    <property type="match status" value="1"/>
</dbReference>
<reference evidence="8 9" key="1">
    <citation type="submission" date="2018-12" db="EMBL/GenBank/DDBJ databases">
        <title>Bacillus yapensis draft genome sequence.</title>
        <authorList>
            <person name="Yu L."/>
            <person name="Xu X."/>
            <person name="Tang X."/>
        </authorList>
    </citation>
    <scope>NUCLEOTIDE SEQUENCE [LARGE SCALE GENOMIC DNA]</scope>
    <source>
        <strain evidence="8 9">XXST-01</strain>
    </source>
</reference>
<dbReference type="InterPro" id="IPR058031">
    <property type="entry name" value="AAA_lid_NorR"/>
</dbReference>
<dbReference type="Gene3D" id="3.40.50.300">
    <property type="entry name" value="P-loop containing nucleotide triphosphate hydrolases"/>
    <property type="match status" value="1"/>
</dbReference>
<dbReference type="RefSeq" id="WP_126409234.1">
    <property type="nucleotide sequence ID" value="NZ_RXNT01000011.1"/>
</dbReference>
<dbReference type="FunFam" id="3.40.50.300:FF:000006">
    <property type="entry name" value="DNA-binding transcriptional regulator NtrC"/>
    <property type="match status" value="1"/>
</dbReference>
<dbReference type="PROSITE" id="PS50045">
    <property type="entry name" value="SIGMA54_INTERACT_4"/>
    <property type="match status" value="1"/>
</dbReference>
<dbReference type="SUPFAM" id="SSF52540">
    <property type="entry name" value="P-loop containing nucleoside triphosphate hydrolases"/>
    <property type="match status" value="1"/>
</dbReference>
<evidence type="ECO:0000313" key="9">
    <source>
        <dbReference type="Proteomes" id="UP000271374"/>
    </source>
</evidence>
<dbReference type="AlphaFoldDB" id="A0A3S0L958"/>
<dbReference type="InterPro" id="IPR000014">
    <property type="entry name" value="PAS"/>
</dbReference>
<dbReference type="EMBL" id="RXNT01000011">
    <property type="protein sequence ID" value="RTR29958.1"/>
    <property type="molecule type" value="Genomic_DNA"/>
</dbReference>
<dbReference type="PROSITE" id="PS00676">
    <property type="entry name" value="SIGMA54_INTERACT_2"/>
    <property type="match status" value="1"/>
</dbReference>
<evidence type="ECO:0000256" key="5">
    <source>
        <dbReference type="ARBA" id="ARBA00023163"/>
    </source>
</evidence>
<feature type="domain" description="PAS" evidence="7">
    <location>
        <begin position="196"/>
        <end position="259"/>
    </location>
</feature>
<dbReference type="InterPro" id="IPR025944">
    <property type="entry name" value="Sigma_54_int_dom_CS"/>
</dbReference>
<dbReference type="Gene3D" id="3.30.450.20">
    <property type="entry name" value="PAS domain"/>
    <property type="match status" value="1"/>
</dbReference>
<dbReference type="OrthoDB" id="9771372at2"/>
<name>A0A3S0L958_9BACI</name>
<evidence type="ECO:0000256" key="4">
    <source>
        <dbReference type="ARBA" id="ARBA00023125"/>
    </source>
</evidence>
<accession>A0A3S0L958</accession>
<dbReference type="InterPro" id="IPR035965">
    <property type="entry name" value="PAS-like_dom_sf"/>
</dbReference>
<keyword evidence="3" id="KW-0805">Transcription regulation</keyword>
<dbReference type="InterPro" id="IPR027417">
    <property type="entry name" value="P-loop_NTPase"/>
</dbReference>
<feature type="domain" description="Sigma-54 factor interaction" evidence="6">
    <location>
        <begin position="323"/>
        <end position="551"/>
    </location>
</feature>
<dbReference type="PROSITE" id="PS00675">
    <property type="entry name" value="SIGMA54_INTERACT_1"/>
    <property type="match status" value="1"/>
</dbReference>
<keyword evidence="9" id="KW-1185">Reference proteome</keyword>
<proteinExistence type="predicted"/>
<dbReference type="Pfam" id="PF02954">
    <property type="entry name" value="HTH_8"/>
    <property type="match status" value="1"/>
</dbReference>
<dbReference type="InterPro" id="IPR009057">
    <property type="entry name" value="Homeodomain-like_sf"/>
</dbReference>
<protein>
    <submittedName>
        <fullName evidence="8">AAA family ATPase</fullName>
    </submittedName>
</protein>
<dbReference type="InterPro" id="IPR003593">
    <property type="entry name" value="AAA+_ATPase"/>
</dbReference>
<dbReference type="Pfam" id="PF00989">
    <property type="entry name" value="PAS"/>
    <property type="match status" value="1"/>
</dbReference>
<dbReference type="CDD" id="cd00009">
    <property type="entry name" value="AAA"/>
    <property type="match status" value="1"/>
</dbReference>
<dbReference type="Proteomes" id="UP000271374">
    <property type="component" value="Unassembled WGS sequence"/>
</dbReference>
<evidence type="ECO:0000256" key="3">
    <source>
        <dbReference type="ARBA" id="ARBA00023015"/>
    </source>
</evidence>
<dbReference type="Pfam" id="PF25601">
    <property type="entry name" value="AAA_lid_14"/>
    <property type="match status" value="1"/>
</dbReference>
<dbReference type="InterPro" id="IPR025662">
    <property type="entry name" value="Sigma_54_int_dom_ATP-bd_1"/>
</dbReference>
<dbReference type="PROSITE" id="PS00688">
    <property type="entry name" value="SIGMA54_INTERACT_3"/>
    <property type="match status" value="1"/>
</dbReference>
<dbReference type="PANTHER" id="PTHR32071">
    <property type="entry name" value="TRANSCRIPTIONAL REGULATORY PROTEIN"/>
    <property type="match status" value="1"/>
</dbReference>
<evidence type="ECO:0000313" key="8">
    <source>
        <dbReference type="EMBL" id="RTR29958.1"/>
    </source>
</evidence>
<dbReference type="GO" id="GO:0000156">
    <property type="term" value="F:phosphorelay response regulator activity"/>
    <property type="evidence" value="ECO:0007669"/>
    <property type="project" value="InterPro"/>
</dbReference>
<dbReference type="SMART" id="SM00091">
    <property type="entry name" value="PAS"/>
    <property type="match status" value="1"/>
</dbReference>
<dbReference type="SMART" id="SM00382">
    <property type="entry name" value="AAA"/>
    <property type="match status" value="1"/>
</dbReference>
<sequence>MSPKLIMTAGYPELVEMIEKVSNELQIEVTVVKGILTEAAEKVKEMVDNGNYEVVISRAGTAKAVREIVDLPVVNHDSDQFDILQGFIRAKQLGEKVCFITYPEEGFLFNFEDMMKVIGFEVTILPYNSTEELEQQIKVAKEMGIDVVLGGGIRSAQIAKSHGMKSMYLTASERTIKRTLILANKVAEDRILLKEKAVRHNAVINASEEGILFINGDREIETCNPAAERILNLKAVDVLGKNVDEVADEQLVSFLHEKEIYTSRGNFTRKNINVTFEPVLVEEKRIGTVITCREISKIQKLENKIRRELHLKGLVAKYSFHDIIHRSKKMDDVIQLATEYSRTDSTVLIIGESGTGKELFAQSIHNASKRKDGPFVAVNCAALPESILESELFGYAEGAFTGANRGGRQGLFELAHGGTIFLDEIGEIPSHIQTRLLRVLQEKVVMRIGGDRVTPVDIRIIAATNRKLWDLVKEEKFRLDLYFRLSVLHLEIPPLFQRREDIPLLVNSLMKKQGAASVFEDLPEQLRNFFTSYHWPGNIRQLENIVERLQLRLSNAKFLGKEFVHEVLMETESDARTQQAQDGLVVSLGTMEEIEQQVIHNMLERYNQNRTLVAEKLGISRTTLWKKLNG</sequence>